<keyword evidence="19" id="KW-1185">Reference proteome</keyword>
<feature type="binding site" evidence="14 15">
    <location>
        <begin position="59"/>
        <end position="62"/>
    </location>
    <ligand>
        <name>substrate</name>
    </ligand>
</feature>
<keyword evidence="10 14" id="KW-0547">Nucleotide-binding</keyword>
<dbReference type="GO" id="GO:0005524">
    <property type="term" value="F:ATP binding"/>
    <property type="evidence" value="ECO:0007669"/>
    <property type="project" value="UniProtKB-KW"/>
</dbReference>
<organism evidence="18 19">
    <name type="scientific">Sinimarinibacterium flocculans</name>
    <dbReference type="NCBI Taxonomy" id="985250"/>
    <lineage>
        <taxon>Bacteria</taxon>
        <taxon>Pseudomonadati</taxon>
        <taxon>Pseudomonadota</taxon>
        <taxon>Gammaproteobacteria</taxon>
        <taxon>Nevskiales</taxon>
        <taxon>Nevskiaceae</taxon>
        <taxon>Sinimarinibacterium</taxon>
    </lineage>
</organism>
<comment type="caution">
    <text evidence="18">The sequence shown here is derived from an EMBL/GenBank/DDBJ whole genome shotgun (WGS) entry which is preliminary data.</text>
</comment>
<evidence type="ECO:0000256" key="17">
    <source>
        <dbReference type="RuleBase" id="RU000532"/>
    </source>
</evidence>
<dbReference type="InterPro" id="IPR015824">
    <property type="entry name" value="Phosphoglycerate_kinase_N"/>
</dbReference>
<gene>
    <name evidence="14" type="primary">pgk</name>
    <name evidence="18" type="ORF">C8D93_103320</name>
</gene>
<dbReference type="UniPathway" id="UPA00109">
    <property type="reaction ID" value="UER00185"/>
</dbReference>
<dbReference type="FunFam" id="3.40.50.1260:FF:000001">
    <property type="entry name" value="Phosphoglycerate kinase"/>
    <property type="match status" value="1"/>
</dbReference>
<dbReference type="InterPro" id="IPR001576">
    <property type="entry name" value="Phosphoglycerate_kinase"/>
</dbReference>
<evidence type="ECO:0000256" key="9">
    <source>
        <dbReference type="ARBA" id="ARBA00022679"/>
    </source>
</evidence>
<dbReference type="PANTHER" id="PTHR11406">
    <property type="entry name" value="PHOSPHOGLYCERATE KINASE"/>
    <property type="match status" value="1"/>
</dbReference>
<reference evidence="18 19" key="1">
    <citation type="submission" date="2018-04" db="EMBL/GenBank/DDBJ databases">
        <title>Genomic Encyclopedia of Type Strains, Phase IV (KMG-IV): sequencing the most valuable type-strain genomes for metagenomic binning, comparative biology and taxonomic classification.</title>
        <authorList>
            <person name="Goeker M."/>
        </authorList>
    </citation>
    <scope>NUCLEOTIDE SEQUENCE [LARGE SCALE GENOMIC DNA]</scope>
    <source>
        <strain evidence="18 19">DSM 104150</strain>
    </source>
</reference>
<protein>
    <recommendedName>
        <fullName evidence="7 14">Phosphoglycerate kinase</fullName>
        <ecNumber evidence="6 14">2.7.2.3</ecNumber>
    </recommendedName>
</protein>
<comment type="similarity">
    <text evidence="4 14 17">Belongs to the phosphoglycerate kinase family.</text>
</comment>
<feature type="binding site" evidence="14 16">
    <location>
        <position position="319"/>
    </location>
    <ligand>
        <name>ATP</name>
        <dbReference type="ChEBI" id="CHEBI:30616"/>
    </ligand>
</feature>
<dbReference type="EMBL" id="QICN01000003">
    <property type="protein sequence ID" value="PXV69744.1"/>
    <property type="molecule type" value="Genomic_DNA"/>
</dbReference>
<feature type="binding site" evidence="15">
    <location>
        <position position="113"/>
    </location>
    <ligand>
        <name>(2R)-3-phosphoglycerate</name>
        <dbReference type="ChEBI" id="CHEBI:58272"/>
    </ligand>
</feature>
<dbReference type="HAMAP" id="MF_00145">
    <property type="entry name" value="Phosphoglyc_kinase"/>
    <property type="match status" value="1"/>
</dbReference>
<feature type="binding site" evidence="14 16">
    <location>
        <begin position="345"/>
        <end position="348"/>
    </location>
    <ligand>
        <name>ATP</name>
        <dbReference type="ChEBI" id="CHEBI:30616"/>
    </ligand>
</feature>
<dbReference type="InterPro" id="IPR036043">
    <property type="entry name" value="Phosphoglycerate_kinase_sf"/>
</dbReference>
<evidence type="ECO:0000256" key="13">
    <source>
        <dbReference type="ARBA" id="ARBA00023152"/>
    </source>
</evidence>
<dbReference type="PIRSF" id="PIRSF000724">
    <property type="entry name" value="Pgk"/>
    <property type="match status" value="1"/>
</dbReference>
<dbReference type="Proteomes" id="UP000248330">
    <property type="component" value="Unassembled WGS sequence"/>
</dbReference>
<feature type="binding site" evidence="14">
    <location>
        <position position="36"/>
    </location>
    <ligand>
        <name>substrate</name>
    </ligand>
</feature>
<evidence type="ECO:0000256" key="1">
    <source>
        <dbReference type="ARBA" id="ARBA00000642"/>
    </source>
</evidence>
<comment type="subcellular location">
    <subcellularLocation>
        <location evidence="2 14">Cytoplasm</location>
    </subcellularLocation>
</comment>
<dbReference type="FunFam" id="3.40.50.1260:FF:000002">
    <property type="entry name" value="Phosphoglycerate kinase"/>
    <property type="match status" value="1"/>
</dbReference>
<evidence type="ECO:0000256" key="11">
    <source>
        <dbReference type="ARBA" id="ARBA00022777"/>
    </source>
</evidence>
<name>A0A318EDN0_9GAMM</name>
<evidence type="ECO:0000256" key="12">
    <source>
        <dbReference type="ARBA" id="ARBA00022840"/>
    </source>
</evidence>
<dbReference type="GO" id="GO:0004618">
    <property type="term" value="F:phosphoglycerate kinase activity"/>
    <property type="evidence" value="ECO:0007669"/>
    <property type="project" value="UniProtKB-UniRule"/>
</dbReference>
<comment type="caution">
    <text evidence="14">Lacks conserved residue(s) required for the propagation of feature annotation.</text>
</comment>
<evidence type="ECO:0000256" key="10">
    <source>
        <dbReference type="ARBA" id="ARBA00022741"/>
    </source>
</evidence>
<evidence type="ECO:0000256" key="14">
    <source>
        <dbReference type="HAMAP-Rule" id="MF_00145"/>
    </source>
</evidence>
<evidence type="ECO:0000256" key="7">
    <source>
        <dbReference type="ARBA" id="ARBA00016471"/>
    </source>
</evidence>
<dbReference type="InterPro" id="IPR015911">
    <property type="entry name" value="Phosphoglycerate_kinase_CS"/>
</dbReference>
<dbReference type="RefSeq" id="WP_110264656.1">
    <property type="nucleotide sequence ID" value="NZ_CAWNXA010000003.1"/>
</dbReference>
<dbReference type="GO" id="GO:0006094">
    <property type="term" value="P:gluconeogenesis"/>
    <property type="evidence" value="ECO:0007669"/>
    <property type="project" value="TreeGrafter"/>
</dbReference>
<dbReference type="OrthoDB" id="9808460at2"/>
<dbReference type="SUPFAM" id="SSF53748">
    <property type="entry name" value="Phosphoglycerate kinase"/>
    <property type="match status" value="1"/>
</dbReference>
<accession>A0A318EDN0</accession>
<dbReference type="AlphaFoldDB" id="A0A318EDN0"/>
<feature type="binding site" evidence="15">
    <location>
        <position position="146"/>
    </location>
    <ligand>
        <name>(2R)-3-phosphoglycerate</name>
        <dbReference type="ChEBI" id="CHEBI:58272"/>
    </ligand>
</feature>
<feature type="binding site" evidence="14">
    <location>
        <position position="146"/>
    </location>
    <ligand>
        <name>substrate</name>
    </ligand>
</feature>
<comment type="catalytic activity">
    <reaction evidence="1 14 17">
        <text>(2R)-3-phosphoglycerate + ATP = (2R)-3-phospho-glyceroyl phosphate + ADP</text>
        <dbReference type="Rhea" id="RHEA:14801"/>
        <dbReference type="ChEBI" id="CHEBI:30616"/>
        <dbReference type="ChEBI" id="CHEBI:57604"/>
        <dbReference type="ChEBI" id="CHEBI:58272"/>
        <dbReference type="ChEBI" id="CHEBI:456216"/>
        <dbReference type="EC" id="2.7.2.3"/>
    </reaction>
</comment>
<dbReference type="GO" id="GO:0005829">
    <property type="term" value="C:cytosol"/>
    <property type="evidence" value="ECO:0007669"/>
    <property type="project" value="TreeGrafter"/>
</dbReference>
<dbReference type="Pfam" id="PF00162">
    <property type="entry name" value="PGK"/>
    <property type="match status" value="1"/>
</dbReference>
<dbReference type="GO" id="GO:0006096">
    <property type="term" value="P:glycolytic process"/>
    <property type="evidence" value="ECO:0007669"/>
    <property type="project" value="UniProtKB-UniRule"/>
</dbReference>
<dbReference type="PRINTS" id="PR00477">
    <property type="entry name" value="PHGLYCKINASE"/>
</dbReference>
<evidence type="ECO:0000256" key="6">
    <source>
        <dbReference type="ARBA" id="ARBA00013061"/>
    </source>
</evidence>
<keyword evidence="8 14" id="KW-0963">Cytoplasm</keyword>
<dbReference type="EC" id="2.7.2.3" evidence="6 14"/>
<evidence type="ECO:0000313" key="19">
    <source>
        <dbReference type="Proteomes" id="UP000248330"/>
    </source>
</evidence>
<evidence type="ECO:0000313" key="18">
    <source>
        <dbReference type="EMBL" id="PXV69744.1"/>
    </source>
</evidence>
<feature type="binding site" evidence="14 15">
    <location>
        <begin position="21"/>
        <end position="23"/>
    </location>
    <ligand>
        <name>substrate</name>
    </ligand>
</feature>
<feature type="binding site" evidence="15">
    <location>
        <position position="36"/>
    </location>
    <ligand>
        <name>(2R)-3-phosphoglycerate</name>
        <dbReference type="ChEBI" id="CHEBI:58272"/>
    </ligand>
</feature>
<keyword evidence="9 14" id="KW-0808">Transferase</keyword>
<evidence type="ECO:0000256" key="3">
    <source>
        <dbReference type="ARBA" id="ARBA00004838"/>
    </source>
</evidence>
<evidence type="ECO:0000256" key="4">
    <source>
        <dbReference type="ARBA" id="ARBA00008982"/>
    </source>
</evidence>
<dbReference type="Gene3D" id="3.40.50.1260">
    <property type="entry name" value="Phosphoglycerate kinase, N-terminal domain"/>
    <property type="match status" value="2"/>
</dbReference>
<comment type="subunit">
    <text evidence="5 14">Monomer.</text>
</comment>
<keyword evidence="13 14" id="KW-0324">Glycolysis</keyword>
<feature type="binding site" evidence="14">
    <location>
        <position position="113"/>
    </location>
    <ligand>
        <name>substrate</name>
    </ligand>
</feature>
<keyword evidence="11 14" id="KW-0418">Kinase</keyword>
<evidence type="ECO:0000256" key="16">
    <source>
        <dbReference type="PIRSR" id="PIRSR000724-2"/>
    </source>
</evidence>
<dbReference type="PANTHER" id="PTHR11406:SF23">
    <property type="entry name" value="PHOSPHOGLYCERATE KINASE 1, CHLOROPLASTIC-RELATED"/>
    <property type="match status" value="1"/>
</dbReference>
<evidence type="ECO:0000256" key="8">
    <source>
        <dbReference type="ARBA" id="ARBA00022490"/>
    </source>
</evidence>
<feature type="binding site" evidence="14 16">
    <location>
        <position position="197"/>
    </location>
    <ligand>
        <name>ATP</name>
        <dbReference type="ChEBI" id="CHEBI:30616"/>
    </ligand>
</feature>
<keyword evidence="12 14" id="KW-0067">ATP-binding</keyword>
<comment type="pathway">
    <text evidence="3 14">Carbohydrate degradation; glycolysis; pyruvate from D-glyceraldehyde 3-phosphate: step 2/5.</text>
</comment>
<dbReference type="PROSITE" id="PS00111">
    <property type="entry name" value="PGLYCERATE_KINASE"/>
    <property type="match status" value="1"/>
</dbReference>
<proteinExistence type="inferred from homology"/>
<evidence type="ECO:0000256" key="15">
    <source>
        <dbReference type="PIRSR" id="PIRSR000724-1"/>
    </source>
</evidence>
<sequence>MTILRMSDLDLAGKRVLIRQDLNVPIANGRITSDARLRASLPTLRQALERGASVLVVSHLGRPKAGRFEPDASLTPVAAWLSNALERTVPLISNWIDGVDLAPGQIALGENTRFLVGEKQDDEALARKMAALCDVYVMDAFGTAHRAEVSTHGVGRFAPVSCAGPLLAAELDALGKALAQPKRPLAVIVGGSKVSTKLDLLNNLADKADQLIIGGGIANTFLAAAGFSIGKSLCEMEMLDTAKAIRAKIQARGGDIPLPEDVVVATEISAEARAEVRTVDDIQDDEMILDIGPKTRAKLAAQLAAAGTIVWNGPVGVFEYDAFAGGTRALAKAIAESPAFSLAGGGDTLAAIDKFGVAGEIGYISTGGGAFLEFLEGKKLPAVAMLEQRAR</sequence>
<evidence type="ECO:0000256" key="2">
    <source>
        <dbReference type="ARBA" id="ARBA00004496"/>
    </source>
</evidence>
<dbReference type="GO" id="GO:0043531">
    <property type="term" value="F:ADP binding"/>
    <property type="evidence" value="ECO:0007669"/>
    <property type="project" value="TreeGrafter"/>
</dbReference>
<evidence type="ECO:0000256" key="5">
    <source>
        <dbReference type="ARBA" id="ARBA00011245"/>
    </source>
</evidence>